<feature type="region of interest" description="Disordered" evidence="1">
    <location>
        <begin position="94"/>
        <end position="128"/>
    </location>
</feature>
<evidence type="ECO:0000313" key="2">
    <source>
        <dbReference type="EMBL" id="MPM69537.1"/>
    </source>
</evidence>
<dbReference type="EMBL" id="VSSQ01022932">
    <property type="protein sequence ID" value="MPM69537.1"/>
    <property type="molecule type" value="Genomic_DNA"/>
</dbReference>
<proteinExistence type="predicted"/>
<protein>
    <submittedName>
        <fullName evidence="2">Uncharacterized protein</fullName>
    </submittedName>
</protein>
<comment type="caution">
    <text evidence="2">The sequence shown here is derived from an EMBL/GenBank/DDBJ whole genome shotgun (WGS) entry which is preliminary data.</text>
</comment>
<gene>
    <name evidence="2" type="ORF">SDC9_116482</name>
</gene>
<evidence type="ECO:0000256" key="1">
    <source>
        <dbReference type="SAM" id="MobiDB-lite"/>
    </source>
</evidence>
<name>A0A645BWH2_9ZZZZ</name>
<dbReference type="AlphaFoldDB" id="A0A645BWH2"/>
<reference evidence="2" key="1">
    <citation type="submission" date="2019-08" db="EMBL/GenBank/DDBJ databases">
        <authorList>
            <person name="Kucharzyk K."/>
            <person name="Murdoch R.W."/>
            <person name="Higgins S."/>
            <person name="Loffler F."/>
        </authorList>
    </citation>
    <scope>NUCLEOTIDE SEQUENCE</scope>
</reference>
<sequence length="128" mass="14413">MPPEVDHRVGLKFMPEPEVNRQILMMRRQRGGVQELVRIVEPAAHGFRQNCQTAAPEHRQDEVAADGHDRGLFRRSPLLDDIVAERFGQFGEPFGVTGARQPHGVARSRQRIQFAGSPGADIARRLQQ</sequence>
<organism evidence="2">
    <name type="scientific">bioreactor metagenome</name>
    <dbReference type="NCBI Taxonomy" id="1076179"/>
    <lineage>
        <taxon>unclassified sequences</taxon>
        <taxon>metagenomes</taxon>
        <taxon>ecological metagenomes</taxon>
    </lineage>
</organism>
<accession>A0A645BWH2</accession>